<feature type="compositionally biased region" description="Polar residues" evidence="5">
    <location>
        <begin position="59"/>
        <end position="72"/>
    </location>
</feature>
<gene>
    <name evidence="7" type="ORF">B0T26DRAFT_757164</name>
</gene>
<dbReference type="EMBL" id="JAUIRO010000008">
    <property type="protein sequence ID" value="KAK0703637.1"/>
    <property type="molecule type" value="Genomic_DNA"/>
</dbReference>
<evidence type="ECO:0000256" key="1">
    <source>
        <dbReference type="ARBA" id="ARBA00022723"/>
    </source>
</evidence>
<evidence type="ECO:0000259" key="6">
    <source>
        <dbReference type="Pfam" id="PF01485"/>
    </source>
</evidence>
<evidence type="ECO:0000313" key="7">
    <source>
        <dbReference type="EMBL" id="KAK0703637.1"/>
    </source>
</evidence>
<feature type="domain" description="IBR" evidence="6">
    <location>
        <begin position="158"/>
        <end position="207"/>
    </location>
</feature>
<keyword evidence="1" id="KW-0479">Metal-binding</keyword>
<dbReference type="Proteomes" id="UP001172101">
    <property type="component" value="Unassembled WGS sequence"/>
</dbReference>
<dbReference type="SUPFAM" id="SSF57850">
    <property type="entry name" value="RING/U-box"/>
    <property type="match status" value="1"/>
</dbReference>
<evidence type="ECO:0000256" key="4">
    <source>
        <dbReference type="ARBA" id="ARBA00022833"/>
    </source>
</evidence>
<accession>A0AA39ZTZ3</accession>
<dbReference type="GeneID" id="85329481"/>
<dbReference type="Pfam" id="PF01485">
    <property type="entry name" value="IBR"/>
    <property type="match status" value="1"/>
</dbReference>
<dbReference type="RefSeq" id="XP_060290496.1">
    <property type="nucleotide sequence ID" value="XM_060446211.1"/>
</dbReference>
<evidence type="ECO:0000256" key="5">
    <source>
        <dbReference type="SAM" id="MobiDB-lite"/>
    </source>
</evidence>
<evidence type="ECO:0000256" key="2">
    <source>
        <dbReference type="ARBA" id="ARBA00022771"/>
    </source>
</evidence>
<feature type="compositionally biased region" description="Polar residues" evidence="5">
    <location>
        <begin position="20"/>
        <end position="31"/>
    </location>
</feature>
<protein>
    <recommendedName>
        <fullName evidence="6">IBR domain-containing protein</fullName>
    </recommendedName>
</protein>
<reference evidence="7" key="1">
    <citation type="submission" date="2023-06" db="EMBL/GenBank/DDBJ databases">
        <title>Genome-scale phylogeny and comparative genomics of the fungal order Sordariales.</title>
        <authorList>
            <consortium name="Lawrence Berkeley National Laboratory"/>
            <person name="Hensen N."/>
            <person name="Bonometti L."/>
            <person name="Westerberg I."/>
            <person name="Brannstrom I.O."/>
            <person name="Guillou S."/>
            <person name="Cros-Aarteil S."/>
            <person name="Calhoun S."/>
            <person name="Haridas S."/>
            <person name="Kuo A."/>
            <person name="Mondo S."/>
            <person name="Pangilinan J."/>
            <person name="Riley R."/>
            <person name="LaButti K."/>
            <person name="Andreopoulos B."/>
            <person name="Lipzen A."/>
            <person name="Chen C."/>
            <person name="Yanf M."/>
            <person name="Daum C."/>
            <person name="Ng V."/>
            <person name="Clum A."/>
            <person name="Steindorff A."/>
            <person name="Ohm R."/>
            <person name="Martin F."/>
            <person name="Silar P."/>
            <person name="Natvig D."/>
            <person name="Lalanne C."/>
            <person name="Gautier V."/>
            <person name="Ament-velasquez S.L."/>
            <person name="Kruys A."/>
            <person name="Hutchinson M.I."/>
            <person name="Powell A.J."/>
            <person name="Barry K."/>
            <person name="Miller A.N."/>
            <person name="Grigoriev I.V."/>
            <person name="Debuchy R."/>
            <person name="Gladieux P."/>
            <person name="Thoren M.H."/>
            <person name="Johannesson H."/>
        </authorList>
    </citation>
    <scope>NUCLEOTIDE SEQUENCE</scope>
    <source>
        <strain evidence="7">SMH2392-1A</strain>
    </source>
</reference>
<keyword evidence="3" id="KW-0833">Ubl conjugation pathway</keyword>
<keyword evidence="8" id="KW-1185">Reference proteome</keyword>
<sequence length="218" mass="24014">MGNPARVQRSGALIYRKRSSPTYTPEQSYPSPLSRPAYSLPSSPRHISFRPSTPPSLPNYDSTTPQPCTSPNTLDTDSQILCSSCQLPTPRRDAPTLQPCGHATCRACVRARLLAAFRKRPFAPPACCGPATPLPLALLGAVATEPELLAYHMKLSEMKTAPTERAYCCDPACRMYLYPALERRPYSRTCPRCLRRTCLRCGRRAHMFPCARGEKGGG</sequence>
<dbReference type="GO" id="GO:0008270">
    <property type="term" value="F:zinc ion binding"/>
    <property type="evidence" value="ECO:0007669"/>
    <property type="project" value="UniProtKB-KW"/>
</dbReference>
<dbReference type="InterPro" id="IPR002867">
    <property type="entry name" value="IBR_dom"/>
</dbReference>
<name>A0AA39ZTZ3_9PEZI</name>
<evidence type="ECO:0000256" key="3">
    <source>
        <dbReference type="ARBA" id="ARBA00022786"/>
    </source>
</evidence>
<feature type="region of interest" description="Disordered" evidence="5">
    <location>
        <begin position="1"/>
        <end position="72"/>
    </location>
</feature>
<organism evidence="7 8">
    <name type="scientific">Lasiosphaeria miniovina</name>
    <dbReference type="NCBI Taxonomy" id="1954250"/>
    <lineage>
        <taxon>Eukaryota</taxon>
        <taxon>Fungi</taxon>
        <taxon>Dikarya</taxon>
        <taxon>Ascomycota</taxon>
        <taxon>Pezizomycotina</taxon>
        <taxon>Sordariomycetes</taxon>
        <taxon>Sordariomycetidae</taxon>
        <taxon>Sordariales</taxon>
        <taxon>Lasiosphaeriaceae</taxon>
        <taxon>Lasiosphaeria</taxon>
    </lineage>
</organism>
<dbReference type="AlphaFoldDB" id="A0AA39ZTZ3"/>
<keyword evidence="2" id="KW-0863">Zinc-finger</keyword>
<keyword evidence="4" id="KW-0862">Zinc</keyword>
<dbReference type="CDD" id="cd20335">
    <property type="entry name" value="BRcat_RBR"/>
    <property type="match status" value="1"/>
</dbReference>
<evidence type="ECO:0000313" key="8">
    <source>
        <dbReference type="Proteomes" id="UP001172101"/>
    </source>
</evidence>
<comment type="caution">
    <text evidence="7">The sequence shown here is derived from an EMBL/GenBank/DDBJ whole genome shotgun (WGS) entry which is preliminary data.</text>
</comment>
<proteinExistence type="predicted"/>